<keyword evidence="3" id="KW-0677">Repeat</keyword>
<dbReference type="GO" id="GO:0005576">
    <property type="term" value="C:extracellular region"/>
    <property type="evidence" value="ECO:0007669"/>
    <property type="project" value="InterPro"/>
</dbReference>
<dbReference type="PROSITE" id="PS50940">
    <property type="entry name" value="CHIT_BIND_II"/>
    <property type="match status" value="1"/>
</dbReference>
<dbReference type="SUPFAM" id="SSF51445">
    <property type="entry name" value="(Trans)glycosidases"/>
    <property type="match status" value="1"/>
</dbReference>
<dbReference type="SMART" id="SM00494">
    <property type="entry name" value="ChtBD2"/>
    <property type="match status" value="1"/>
</dbReference>
<dbReference type="FunFam" id="2.170.140.10:FF:000007">
    <property type="entry name" value="Acidic mammalian chitinase"/>
    <property type="match status" value="1"/>
</dbReference>
<evidence type="ECO:0000256" key="5">
    <source>
        <dbReference type="ARBA" id="ARBA00023180"/>
    </source>
</evidence>
<feature type="domain" description="GH18" evidence="8">
    <location>
        <begin position="1"/>
        <end position="44"/>
    </location>
</feature>
<evidence type="ECO:0000259" key="8">
    <source>
        <dbReference type="PROSITE" id="PS51910"/>
    </source>
</evidence>
<keyword evidence="1" id="KW-0147">Chitin-binding</keyword>
<dbReference type="InterPro" id="IPR051940">
    <property type="entry name" value="Chitin_bind-dev_reg"/>
</dbReference>
<dbReference type="InterPro" id="IPR002557">
    <property type="entry name" value="Chitin-bd_dom"/>
</dbReference>
<evidence type="ECO:0000256" key="6">
    <source>
        <dbReference type="SAM" id="MobiDB-lite"/>
    </source>
</evidence>
<evidence type="ECO:0000256" key="1">
    <source>
        <dbReference type="ARBA" id="ARBA00022669"/>
    </source>
</evidence>
<evidence type="ECO:0000256" key="2">
    <source>
        <dbReference type="ARBA" id="ARBA00022729"/>
    </source>
</evidence>
<dbReference type="InterPro" id="IPR036508">
    <property type="entry name" value="Chitin-bd_dom_sf"/>
</dbReference>
<dbReference type="Gene3D" id="3.20.20.80">
    <property type="entry name" value="Glycosidases"/>
    <property type="match status" value="1"/>
</dbReference>
<dbReference type="Gene3D" id="2.170.140.10">
    <property type="entry name" value="Chitin binding domain"/>
    <property type="match status" value="1"/>
</dbReference>
<feature type="region of interest" description="Disordered" evidence="6">
    <location>
        <begin position="57"/>
        <end position="85"/>
    </location>
</feature>
<dbReference type="SUPFAM" id="SSF57625">
    <property type="entry name" value="Invertebrate chitin-binding proteins"/>
    <property type="match status" value="1"/>
</dbReference>
<keyword evidence="2" id="KW-0732">Signal</keyword>
<evidence type="ECO:0000256" key="4">
    <source>
        <dbReference type="ARBA" id="ARBA00023157"/>
    </source>
</evidence>
<dbReference type="GO" id="GO:0008061">
    <property type="term" value="F:chitin binding"/>
    <property type="evidence" value="ECO:0007669"/>
    <property type="project" value="UniProtKB-KW"/>
</dbReference>
<protein>
    <recommendedName>
        <fullName evidence="10">Chitinase</fullName>
    </recommendedName>
</protein>
<name>A0A7R9DTT2_TIMPO</name>
<sequence length="244" mass="27833">MSWLKEEGFGGIMIWSVDMDDFRGHCGTGKYPLINAMRQELDGYSVKLEYDGPYESYNPHGKYTTKNPRVETPPPSRPRYPPSSFSSLKLLRSYKRDSTNEDRLNELHPCGKMPDLSQNWNWPDLEKSYLEKSDLAQICPTPGHILPRYGPVLASASVTPLFTKATSCVSTANEVSCEEEEGHISYHKDRADCTMYYMCEGERKHHMPCPANLVFNPNENVCDWPENVEGCQHHTQAPPTAKRR</sequence>
<dbReference type="PANTHER" id="PTHR23301:SF0">
    <property type="entry name" value="CHITIN-BINDING TYPE-2 DOMAIN-CONTAINING PROTEIN-RELATED"/>
    <property type="match status" value="1"/>
</dbReference>
<evidence type="ECO:0000259" key="7">
    <source>
        <dbReference type="PROSITE" id="PS50940"/>
    </source>
</evidence>
<feature type="compositionally biased region" description="Pro residues" evidence="6">
    <location>
        <begin position="71"/>
        <end position="81"/>
    </location>
</feature>
<dbReference type="PANTHER" id="PTHR23301">
    <property type="entry name" value="CHITIN BINDING PERITROPHIN-A"/>
    <property type="match status" value="1"/>
</dbReference>
<dbReference type="InterPro" id="IPR017853">
    <property type="entry name" value="GH"/>
</dbReference>
<dbReference type="PROSITE" id="PS51910">
    <property type="entry name" value="GH18_2"/>
    <property type="match status" value="1"/>
</dbReference>
<keyword evidence="5" id="KW-0325">Glycoprotein</keyword>
<dbReference type="AlphaFoldDB" id="A0A7R9DTT2"/>
<evidence type="ECO:0000313" key="9">
    <source>
        <dbReference type="EMBL" id="CAD7420641.1"/>
    </source>
</evidence>
<organism evidence="9">
    <name type="scientific">Timema poppense</name>
    <name type="common">Walking stick</name>
    <dbReference type="NCBI Taxonomy" id="170557"/>
    <lineage>
        <taxon>Eukaryota</taxon>
        <taxon>Metazoa</taxon>
        <taxon>Ecdysozoa</taxon>
        <taxon>Arthropoda</taxon>
        <taxon>Hexapoda</taxon>
        <taxon>Insecta</taxon>
        <taxon>Pterygota</taxon>
        <taxon>Neoptera</taxon>
        <taxon>Polyneoptera</taxon>
        <taxon>Phasmatodea</taxon>
        <taxon>Timematodea</taxon>
        <taxon>Timematoidea</taxon>
        <taxon>Timematidae</taxon>
        <taxon>Timema</taxon>
    </lineage>
</organism>
<gene>
    <name evidence="9" type="ORF">TPSB3V08_LOCUS14056</name>
</gene>
<dbReference type="Pfam" id="PF01607">
    <property type="entry name" value="CBM_14"/>
    <property type="match status" value="1"/>
</dbReference>
<proteinExistence type="predicted"/>
<evidence type="ECO:0008006" key="10">
    <source>
        <dbReference type="Google" id="ProtNLM"/>
    </source>
</evidence>
<evidence type="ECO:0000256" key="3">
    <source>
        <dbReference type="ARBA" id="ARBA00022737"/>
    </source>
</evidence>
<reference evidence="9" key="1">
    <citation type="submission" date="2020-11" db="EMBL/GenBank/DDBJ databases">
        <authorList>
            <person name="Tran Van P."/>
        </authorList>
    </citation>
    <scope>NUCLEOTIDE SEQUENCE</scope>
</reference>
<feature type="domain" description="Chitin-binding type-2" evidence="7">
    <location>
        <begin position="174"/>
        <end position="233"/>
    </location>
</feature>
<dbReference type="EMBL" id="OD034605">
    <property type="protein sequence ID" value="CAD7420641.1"/>
    <property type="molecule type" value="Genomic_DNA"/>
</dbReference>
<accession>A0A7R9DTT2</accession>
<dbReference type="InterPro" id="IPR001223">
    <property type="entry name" value="Glyco_hydro18_cat"/>
</dbReference>
<dbReference type="GO" id="GO:0005975">
    <property type="term" value="P:carbohydrate metabolic process"/>
    <property type="evidence" value="ECO:0007669"/>
    <property type="project" value="InterPro"/>
</dbReference>
<keyword evidence="4" id="KW-1015">Disulfide bond</keyword>